<name>A0A151A8H1_9EURY</name>
<dbReference type="GO" id="GO:0016811">
    <property type="term" value="F:hydrolase activity, acting on carbon-nitrogen (but not peptide) bonds, in linear amides"/>
    <property type="evidence" value="ECO:0007669"/>
    <property type="project" value="InterPro"/>
</dbReference>
<sequence length="194" mass="21270">MTNGTARLEINDHEWTWELNPHIGTIATAPGRTVQETVTTQGPWGGNMDVRDVAEGSTVFLNSFNEGGLLFVGDVHASQSDSEYTGIAVESIAEIVLRVEIVDEQVPGVFRVENDDSIIHVDSAKNAGSPEDAVNNCFIALMDELVEQHGLSQREAYVQMSVNPAVTVRVYQFVHPGFFTVGVTLEKAFLDSYR</sequence>
<dbReference type="Pfam" id="PF03069">
    <property type="entry name" value="FmdA_AmdA"/>
    <property type="match status" value="1"/>
</dbReference>
<evidence type="ECO:0000313" key="1">
    <source>
        <dbReference type="EMBL" id="KYH23792.1"/>
    </source>
</evidence>
<dbReference type="EMBL" id="LTAZ01000017">
    <property type="protein sequence ID" value="KYH23792.1"/>
    <property type="molecule type" value="Genomic_DNA"/>
</dbReference>
<evidence type="ECO:0000313" key="2">
    <source>
        <dbReference type="Proteomes" id="UP000075321"/>
    </source>
</evidence>
<dbReference type="PANTHER" id="PTHR31891">
    <property type="entry name" value="FORMAMIDASE C869.04-RELATED"/>
    <property type="match status" value="1"/>
</dbReference>
<gene>
    <name evidence="1" type="ORF">HAPAU_38710</name>
</gene>
<dbReference type="PANTHER" id="PTHR31891:SF1">
    <property type="entry name" value="FORMAMIDASE C869.04-RELATED"/>
    <property type="match status" value="1"/>
</dbReference>
<accession>A0A151A8H1</accession>
<proteinExistence type="predicted"/>
<dbReference type="Gene3D" id="3.10.28.20">
    <property type="entry name" value="Acetamidase/Formamidase-like domains"/>
    <property type="match status" value="1"/>
</dbReference>
<dbReference type="InterPro" id="IPR004304">
    <property type="entry name" value="FmdA_AmdA"/>
</dbReference>
<reference evidence="1 2" key="1">
    <citation type="submission" date="2016-02" db="EMBL/GenBank/DDBJ databases">
        <title>Genome sequence of Halalkalicoccus paucihalophilus DSM 24557.</title>
        <authorList>
            <person name="Poehlein A."/>
            <person name="Daniel R."/>
        </authorList>
    </citation>
    <scope>NUCLEOTIDE SEQUENCE [LARGE SCALE GENOMIC DNA]</scope>
    <source>
        <strain evidence="1 2">DSM 24557</strain>
    </source>
</reference>
<protein>
    <submittedName>
        <fullName evidence="1">Acetamidase/formamidase family protein</fullName>
    </submittedName>
</protein>
<comment type="caution">
    <text evidence="1">The sequence shown here is derived from an EMBL/GenBank/DDBJ whole genome shotgun (WGS) entry which is preliminary data.</text>
</comment>
<dbReference type="Proteomes" id="UP000075321">
    <property type="component" value="Unassembled WGS sequence"/>
</dbReference>
<dbReference type="Gene3D" id="2.60.120.580">
    <property type="entry name" value="Acetamidase/Formamidase-like domains"/>
    <property type="match status" value="1"/>
</dbReference>
<dbReference type="PATRIC" id="fig|1008153.3.peg.4137"/>
<dbReference type="SUPFAM" id="SSF141130">
    <property type="entry name" value="Acetamidase/Formamidase-like"/>
    <property type="match status" value="1"/>
</dbReference>
<organism evidence="1 2">
    <name type="scientific">Halalkalicoccus paucihalophilus</name>
    <dbReference type="NCBI Taxonomy" id="1008153"/>
    <lineage>
        <taxon>Archaea</taxon>
        <taxon>Methanobacteriati</taxon>
        <taxon>Methanobacteriota</taxon>
        <taxon>Stenosarchaea group</taxon>
        <taxon>Halobacteria</taxon>
        <taxon>Halobacteriales</taxon>
        <taxon>Halococcaceae</taxon>
        <taxon>Halalkalicoccus</taxon>
    </lineage>
</organism>
<keyword evidence="2" id="KW-1185">Reference proteome</keyword>
<dbReference type="AlphaFoldDB" id="A0A151A8H1"/>